<dbReference type="GO" id="GO:0004826">
    <property type="term" value="F:phenylalanine-tRNA ligase activity"/>
    <property type="evidence" value="ECO:0007669"/>
    <property type="project" value="UniProtKB-EC"/>
</dbReference>
<dbReference type="HAMAP" id="MF_00382">
    <property type="entry name" value="Ribosomal_bL20"/>
    <property type="match status" value="1"/>
</dbReference>
<evidence type="ECO:0000256" key="23">
    <source>
        <dbReference type="ARBA" id="ARBA00049255"/>
    </source>
</evidence>
<keyword evidence="10" id="KW-0436">Ligase</keyword>
<evidence type="ECO:0000256" key="8">
    <source>
        <dbReference type="ARBA" id="ARBA00022490"/>
    </source>
</evidence>
<dbReference type="PROSITE" id="PS50862">
    <property type="entry name" value="AA_TRNA_LIGASE_II"/>
    <property type="match status" value="1"/>
</dbReference>
<protein>
    <recommendedName>
        <fullName evidence="22">Large ribosomal subunit protein bL20c</fullName>
        <ecNumber evidence="6">6.1.1.20</ecNumber>
    </recommendedName>
    <alternativeName>
        <fullName evidence="7">Phenylalanine--tRNA ligase alpha subunit</fullName>
    </alternativeName>
    <alternativeName>
        <fullName evidence="21">Phenylalanyl-tRNA synthetase alpha subunit</fullName>
    </alternativeName>
</protein>
<evidence type="ECO:0000256" key="16">
    <source>
        <dbReference type="ARBA" id="ARBA00022884"/>
    </source>
</evidence>
<dbReference type="GO" id="GO:0046872">
    <property type="term" value="F:metal ion binding"/>
    <property type="evidence" value="ECO:0007669"/>
    <property type="project" value="UniProtKB-KW"/>
</dbReference>
<dbReference type="GO" id="GO:0006432">
    <property type="term" value="P:phenylalanyl-tRNA aminoacylation"/>
    <property type="evidence" value="ECO:0007669"/>
    <property type="project" value="InterPro"/>
</dbReference>
<dbReference type="SUPFAM" id="SSF74731">
    <property type="entry name" value="Ribosomal protein L20"/>
    <property type="match status" value="1"/>
</dbReference>
<organism evidence="29 30">
    <name type="scientific">Symbiodinium necroappetens</name>
    <dbReference type="NCBI Taxonomy" id="1628268"/>
    <lineage>
        <taxon>Eukaryota</taxon>
        <taxon>Sar</taxon>
        <taxon>Alveolata</taxon>
        <taxon>Dinophyceae</taxon>
        <taxon>Suessiales</taxon>
        <taxon>Symbiodiniaceae</taxon>
        <taxon>Symbiodinium</taxon>
    </lineage>
</organism>
<evidence type="ECO:0000256" key="5">
    <source>
        <dbReference type="ARBA" id="ARBA00011209"/>
    </source>
</evidence>
<dbReference type="CDD" id="cd02796">
    <property type="entry name" value="tRNA_bind_bactPheRS"/>
    <property type="match status" value="1"/>
</dbReference>
<evidence type="ECO:0000256" key="9">
    <source>
        <dbReference type="ARBA" id="ARBA00022555"/>
    </source>
</evidence>
<evidence type="ECO:0000256" key="19">
    <source>
        <dbReference type="ARBA" id="ARBA00023146"/>
    </source>
</evidence>
<dbReference type="FunFam" id="3.30.930.10:FF:000003">
    <property type="entry name" value="Phenylalanine--tRNA ligase alpha subunit"/>
    <property type="match status" value="1"/>
</dbReference>
<feature type="non-terminal residue" evidence="29">
    <location>
        <position position="1"/>
    </location>
</feature>
<evidence type="ECO:0000256" key="21">
    <source>
        <dbReference type="ARBA" id="ARBA00030612"/>
    </source>
</evidence>
<comment type="caution">
    <text evidence="29">The sequence shown here is derived from an EMBL/GenBank/DDBJ whole genome shotgun (WGS) entry which is preliminary data.</text>
</comment>
<keyword evidence="14" id="KW-0067">ATP-binding</keyword>
<reference evidence="29" key="1">
    <citation type="submission" date="2021-02" db="EMBL/GenBank/DDBJ databases">
        <authorList>
            <person name="Dougan E. K."/>
            <person name="Rhodes N."/>
            <person name="Thang M."/>
            <person name="Chan C."/>
        </authorList>
    </citation>
    <scope>NUCLEOTIDE SEQUENCE</scope>
</reference>
<dbReference type="EC" id="6.1.1.20" evidence="6"/>
<dbReference type="AlphaFoldDB" id="A0A812YTP3"/>
<dbReference type="InterPro" id="IPR035566">
    <property type="entry name" value="Ribosomal_protein_bL20_C"/>
</dbReference>
<keyword evidence="12" id="KW-0699">rRNA-binding</keyword>
<evidence type="ECO:0000256" key="11">
    <source>
        <dbReference type="ARBA" id="ARBA00022723"/>
    </source>
</evidence>
<evidence type="ECO:0000256" key="20">
    <source>
        <dbReference type="ARBA" id="ARBA00023274"/>
    </source>
</evidence>
<keyword evidence="15" id="KW-0460">Magnesium</keyword>
<dbReference type="GO" id="GO:0005840">
    <property type="term" value="C:ribosome"/>
    <property type="evidence" value="ECO:0007669"/>
    <property type="project" value="UniProtKB-KW"/>
</dbReference>
<dbReference type="GO" id="GO:0019843">
    <property type="term" value="F:rRNA binding"/>
    <property type="evidence" value="ECO:0007669"/>
    <property type="project" value="UniProtKB-KW"/>
</dbReference>
<evidence type="ECO:0000256" key="22">
    <source>
        <dbReference type="ARBA" id="ARBA00035295"/>
    </source>
</evidence>
<evidence type="ECO:0000256" key="25">
    <source>
        <dbReference type="RuleBase" id="RU000561"/>
    </source>
</evidence>
<dbReference type="EMBL" id="CAJNJA010043663">
    <property type="protein sequence ID" value="CAE7795641.1"/>
    <property type="molecule type" value="Genomic_DNA"/>
</dbReference>
<dbReference type="Gene3D" id="2.40.50.140">
    <property type="entry name" value="Nucleic acid-binding proteins"/>
    <property type="match status" value="2"/>
</dbReference>
<dbReference type="OrthoDB" id="238316at2759"/>
<evidence type="ECO:0000259" key="27">
    <source>
        <dbReference type="PROSITE" id="PS50862"/>
    </source>
</evidence>
<comment type="cofactor">
    <cofactor evidence="1">
        <name>Mg(2+)</name>
        <dbReference type="ChEBI" id="CHEBI:18420"/>
    </cofactor>
</comment>
<dbReference type="InterPro" id="IPR004188">
    <property type="entry name" value="Phe-tRNA_ligase_II_N"/>
</dbReference>
<dbReference type="GO" id="GO:0005737">
    <property type="term" value="C:cytoplasm"/>
    <property type="evidence" value="ECO:0007669"/>
    <property type="project" value="UniProtKB-SubCell"/>
</dbReference>
<evidence type="ECO:0000256" key="13">
    <source>
        <dbReference type="ARBA" id="ARBA00022741"/>
    </source>
</evidence>
<dbReference type="InterPro" id="IPR045864">
    <property type="entry name" value="aa-tRNA-synth_II/BPL/LPL"/>
</dbReference>
<evidence type="ECO:0000256" key="26">
    <source>
        <dbReference type="SAM" id="Coils"/>
    </source>
</evidence>
<keyword evidence="19" id="KW-0030">Aminoacyl-tRNA synthetase</keyword>
<evidence type="ECO:0000313" key="30">
    <source>
        <dbReference type="Proteomes" id="UP000601435"/>
    </source>
</evidence>
<dbReference type="InterPro" id="IPR002319">
    <property type="entry name" value="Phenylalanyl-tRNA_Synthase"/>
</dbReference>
<keyword evidence="20 25" id="KW-0687">Ribonucleoprotein</keyword>
<dbReference type="Gene3D" id="1.10.1900.20">
    <property type="entry name" value="Ribosomal protein L20"/>
    <property type="match status" value="1"/>
</dbReference>
<evidence type="ECO:0000256" key="10">
    <source>
        <dbReference type="ARBA" id="ARBA00022598"/>
    </source>
</evidence>
<evidence type="ECO:0000256" key="18">
    <source>
        <dbReference type="ARBA" id="ARBA00022980"/>
    </source>
</evidence>
<keyword evidence="26" id="KW-0175">Coiled coil</keyword>
<evidence type="ECO:0000256" key="2">
    <source>
        <dbReference type="ARBA" id="ARBA00004496"/>
    </source>
</evidence>
<keyword evidence="18 25" id="KW-0689">Ribosomal protein</keyword>
<dbReference type="PRINTS" id="PR00062">
    <property type="entry name" value="RIBOSOMALL20"/>
</dbReference>
<dbReference type="InterPro" id="IPR004529">
    <property type="entry name" value="Phe-tRNA-synth_IIc_asu"/>
</dbReference>
<dbReference type="Proteomes" id="UP000601435">
    <property type="component" value="Unassembled WGS sequence"/>
</dbReference>
<dbReference type="Pfam" id="PF01409">
    <property type="entry name" value="tRNA-synt_2d"/>
    <property type="match status" value="1"/>
</dbReference>
<evidence type="ECO:0000256" key="12">
    <source>
        <dbReference type="ARBA" id="ARBA00022730"/>
    </source>
</evidence>
<dbReference type="Pfam" id="PF01588">
    <property type="entry name" value="tRNA_bind"/>
    <property type="match status" value="1"/>
</dbReference>
<evidence type="ECO:0000256" key="7">
    <source>
        <dbReference type="ARBA" id="ARBA00015409"/>
    </source>
</evidence>
<keyword evidence="16 24" id="KW-0694">RNA-binding</keyword>
<evidence type="ECO:0000256" key="3">
    <source>
        <dbReference type="ARBA" id="ARBA00007698"/>
    </source>
</evidence>
<dbReference type="GO" id="GO:1990904">
    <property type="term" value="C:ribonucleoprotein complex"/>
    <property type="evidence" value="ECO:0007669"/>
    <property type="project" value="UniProtKB-KW"/>
</dbReference>
<dbReference type="NCBIfam" id="TIGR00468">
    <property type="entry name" value="pheS"/>
    <property type="match status" value="1"/>
</dbReference>
<dbReference type="CDD" id="cd07026">
    <property type="entry name" value="Ribosomal_L20"/>
    <property type="match status" value="1"/>
</dbReference>
<comment type="similarity">
    <text evidence="3 25">Belongs to the bacterial ribosomal protein bL20 family.</text>
</comment>
<keyword evidence="11" id="KW-0479">Metal-binding</keyword>
<dbReference type="PROSITE" id="PS00937">
    <property type="entry name" value="RIBOSOMAL_L20"/>
    <property type="match status" value="1"/>
</dbReference>
<comment type="similarity">
    <text evidence="4">Belongs to the class-II aminoacyl-tRNA synthetase family. Phe-tRNA synthetase alpha subunit type 1 subfamily.</text>
</comment>
<dbReference type="FunFam" id="1.10.1900.20:FF:000001">
    <property type="entry name" value="50S ribosomal protein L20"/>
    <property type="match status" value="1"/>
</dbReference>
<dbReference type="InterPro" id="IPR005813">
    <property type="entry name" value="Ribosomal_bL20"/>
</dbReference>
<dbReference type="InterPro" id="IPR022911">
    <property type="entry name" value="Phe_tRNA_ligase_alpha1_bac"/>
</dbReference>
<evidence type="ECO:0000256" key="17">
    <source>
        <dbReference type="ARBA" id="ARBA00022917"/>
    </source>
</evidence>
<keyword evidence="8" id="KW-0963">Cytoplasm</keyword>
<dbReference type="SUPFAM" id="SSF55681">
    <property type="entry name" value="Class II aaRS and biotin synthetases"/>
    <property type="match status" value="1"/>
</dbReference>
<dbReference type="InterPro" id="IPR002547">
    <property type="entry name" value="tRNA-bd_dom"/>
</dbReference>
<evidence type="ECO:0000256" key="15">
    <source>
        <dbReference type="ARBA" id="ARBA00022842"/>
    </source>
</evidence>
<dbReference type="InterPro" id="IPR012340">
    <property type="entry name" value="NA-bd_OB-fold"/>
</dbReference>
<dbReference type="Pfam" id="PF02912">
    <property type="entry name" value="Phe_tRNA-synt_N"/>
    <property type="match status" value="1"/>
</dbReference>
<evidence type="ECO:0000259" key="28">
    <source>
        <dbReference type="PROSITE" id="PS50886"/>
    </source>
</evidence>
<dbReference type="Pfam" id="PF00453">
    <property type="entry name" value="Ribosomal_L20"/>
    <property type="match status" value="1"/>
</dbReference>
<dbReference type="Gene3D" id="6.10.160.10">
    <property type="match status" value="1"/>
</dbReference>
<accession>A0A812YTP3</accession>
<keyword evidence="30" id="KW-1185">Reference proteome</keyword>
<feature type="domain" description="TRNA-binding" evidence="28">
    <location>
        <begin position="491"/>
        <end position="591"/>
    </location>
</feature>
<dbReference type="PANTHER" id="PTHR10986">
    <property type="entry name" value="39S RIBOSOMAL PROTEIN L20"/>
    <property type="match status" value="1"/>
</dbReference>
<name>A0A812YTP3_9DINO</name>
<sequence length="591" mass="64627">MARIKRGVTAHARHQKVRKLAKGYRGRGKNVFRVAVERVEKGLQYQYRDRRARKRNFRSLWIQRINAAVRAHDEAMTYATFIDGMTKAGIEVDRKVLADIAVHEPEAFGSLVAQAKAARASALKGELLAQIDSAGDLRALEEVRVAVLGKKGRVTELMKGLGGLSPDARREAGQRLNALKDALAEAIEARKAALAEAELEARLAAETVDVTLPARPFSVGHIHPISQTVEELVAIFGEMGFSVAEGPHIEDDFHNFDALNIPPEHPARQEHDTFFLPPRDEGEAPLVLRTHTSPVQIRTMQKATPPIRVICPGRTFRADSDATHSPMFHQVEGLVIDKKTHMGHLKGTLIEFCRAFFGIDDLPVRFRPSYFPFTEPSAEVDIGCARKGGTLKIGAGADWLEILGSGMVHPKVLANCGLDPEVYQGYAFGMGIERLAMLKYGIPDLRTFFDSDLRWLRHYGFDHLETDAPLDAIVEKLSLIGLEVEGVEDPAASLAPFTVARVVAAEPHPDADRLKVCRVETAAHGTVQVVCGMELKPGRIRGVESNGMLVSEREMGLSDKHSGIIDLSPAEGARAPAVGTPLSAVLGLDDP</sequence>
<dbReference type="InterPro" id="IPR033714">
    <property type="entry name" value="tRNA_bind_bactPheRS"/>
</dbReference>
<dbReference type="SUPFAM" id="SSF50249">
    <property type="entry name" value="Nucleic acid-binding proteins"/>
    <property type="match status" value="1"/>
</dbReference>
<comment type="subunit">
    <text evidence="5">Tetramer of two alpha and two beta subunits.</text>
</comment>
<feature type="domain" description="Aminoacyl-transfer RNA synthetases class-II family profile" evidence="27">
    <location>
        <begin position="235"/>
        <end position="469"/>
    </location>
</feature>
<evidence type="ECO:0000313" key="29">
    <source>
        <dbReference type="EMBL" id="CAE7795641.1"/>
    </source>
</evidence>
<gene>
    <name evidence="29" type="primary">pheS</name>
    <name evidence="29" type="ORF">SNEC2469_LOCUS23417</name>
</gene>
<dbReference type="InterPro" id="IPR006195">
    <property type="entry name" value="aa-tRNA-synth_II"/>
</dbReference>
<evidence type="ECO:0000256" key="4">
    <source>
        <dbReference type="ARBA" id="ARBA00010207"/>
    </source>
</evidence>
<feature type="coiled-coil region" evidence="26">
    <location>
        <begin position="169"/>
        <end position="200"/>
    </location>
</feature>
<evidence type="ECO:0000256" key="14">
    <source>
        <dbReference type="ARBA" id="ARBA00022840"/>
    </source>
</evidence>
<dbReference type="Gene3D" id="3.30.930.10">
    <property type="entry name" value="Bira Bifunctional Protein, Domain 2"/>
    <property type="match status" value="1"/>
</dbReference>
<keyword evidence="13" id="KW-0547">Nucleotide-binding</keyword>
<dbReference type="GO" id="GO:0003735">
    <property type="term" value="F:structural constituent of ribosome"/>
    <property type="evidence" value="ECO:0007669"/>
    <property type="project" value="InterPro"/>
</dbReference>
<evidence type="ECO:0000256" key="24">
    <source>
        <dbReference type="PROSITE-ProRule" id="PRU00209"/>
    </source>
</evidence>
<proteinExistence type="inferred from homology"/>
<dbReference type="CDD" id="cd00496">
    <property type="entry name" value="PheRS_alpha_core"/>
    <property type="match status" value="1"/>
</dbReference>
<evidence type="ECO:0000256" key="6">
    <source>
        <dbReference type="ARBA" id="ARBA00012814"/>
    </source>
</evidence>
<dbReference type="InterPro" id="IPR049946">
    <property type="entry name" value="RIBOSOMAL_L20_CS"/>
</dbReference>
<keyword evidence="17" id="KW-0648">Protein biosynthesis</keyword>
<dbReference type="NCBIfam" id="TIGR01032">
    <property type="entry name" value="rplT_bact"/>
    <property type="match status" value="1"/>
</dbReference>
<comment type="catalytic activity">
    <reaction evidence="23">
        <text>tRNA(Phe) + L-phenylalanine + ATP = L-phenylalanyl-tRNA(Phe) + AMP + diphosphate + H(+)</text>
        <dbReference type="Rhea" id="RHEA:19413"/>
        <dbReference type="Rhea" id="RHEA-COMP:9668"/>
        <dbReference type="Rhea" id="RHEA-COMP:9699"/>
        <dbReference type="ChEBI" id="CHEBI:15378"/>
        <dbReference type="ChEBI" id="CHEBI:30616"/>
        <dbReference type="ChEBI" id="CHEBI:33019"/>
        <dbReference type="ChEBI" id="CHEBI:58095"/>
        <dbReference type="ChEBI" id="CHEBI:78442"/>
        <dbReference type="ChEBI" id="CHEBI:78531"/>
        <dbReference type="ChEBI" id="CHEBI:456215"/>
        <dbReference type="EC" id="6.1.1.20"/>
    </reaction>
</comment>
<dbReference type="InterPro" id="IPR010978">
    <property type="entry name" value="tRNA-bd_arm"/>
</dbReference>
<evidence type="ECO:0000256" key="1">
    <source>
        <dbReference type="ARBA" id="ARBA00001946"/>
    </source>
</evidence>
<comment type="subcellular location">
    <subcellularLocation>
        <location evidence="2">Cytoplasm</location>
    </subcellularLocation>
</comment>
<dbReference type="PROSITE" id="PS50886">
    <property type="entry name" value="TRBD"/>
    <property type="match status" value="1"/>
</dbReference>
<dbReference type="GO" id="GO:0005524">
    <property type="term" value="F:ATP binding"/>
    <property type="evidence" value="ECO:0007669"/>
    <property type="project" value="UniProtKB-KW"/>
</dbReference>
<dbReference type="GO" id="GO:0000049">
    <property type="term" value="F:tRNA binding"/>
    <property type="evidence" value="ECO:0007669"/>
    <property type="project" value="UniProtKB-UniRule"/>
</dbReference>
<dbReference type="HAMAP" id="MF_00281">
    <property type="entry name" value="Phe_tRNA_synth_alpha1"/>
    <property type="match status" value="1"/>
</dbReference>
<dbReference type="Gene3D" id="3.30.56.10">
    <property type="match status" value="1"/>
</dbReference>
<keyword evidence="9 24" id="KW-0820">tRNA-binding</keyword>
<dbReference type="SUPFAM" id="SSF46589">
    <property type="entry name" value="tRNA-binding arm"/>
    <property type="match status" value="1"/>
</dbReference>